<dbReference type="RefSeq" id="WP_077564302.1">
    <property type="nucleotide sequence ID" value="NZ_CP016378.1"/>
</dbReference>
<dbReference type="eggNOG" id="COG2003">
    <property type="taxonomic scope" value="Bacteria"/>
</dbReference>
<accession>A0A1T3FGW0</accession>
<dbReference type="PROSITE" id="PS01302">
    <property type="entry name" value="UPF0758"/>
    <property type="match status" value="1"/>
</dbReference>
<keyword evidence="1" id="KW-0645">Protease</keyword>
<keyword evidence="8" id="KW-1185">Reference proteome</keyword>
<dbReference type="PANTHER" id="PTHR30471:SF3">
    <property type="entry name" value="UPF0758 PROTEIN YEES-RELATED"/>
    <property type="match status" value="1"/>
</dbReference>
<sequence>MRDTKDNYSVPEVEISYKPTKHSVRVTGSLTANKIFRQIWDRQLLYVQEQFYVLFLNQANDVLCWRLMNTGTHNRCIVDHKLLVAIVCKTLTQNIIIAHNHPSGSLQPSNADKQLTRNMQEILKPFDVHVLDHLIINGNDYFSFADENLITNNKEH</sequence>
<name>A0A1T3FGW0_ELIME</name>
<organism evidence="7 8">
    <name type="scientific">Elizabethkingia meningoseptica</name>
    <name type="common">Chryseobacterium meningosepticum</name>
    <dbReference type="NCBI Taxonomy" id="238"/>
    <lineage>
        <taxon>Bacteria</taxon>
        <taxon>Pseudomonadati</taxon>
        <taxon>Bacteroidota</taxon>
        <taxon>Flavobacteriia</taxon>
        <taxon>Flavobacteriales</taxon>
        <taxon>Weeksellaceae</taxon>
        <taxon>Elizabethkingia</taxon>
    </lineage>
</organism>
<feature type="domain" description="MPN" evidence="6">
    <location>
        <begin position="25"/>
        <end position="150"/>
    </location>
</feature>
<keyword evidence="4" id="KW-0862">Zinc</keyword>
<keyword evidence="5" id="KW-0482">Metalloprotease</keyword>
<dbReference type="InterPro" id="IPR037518">
    <property type="entry name" value="MPN"/>
</dbReference>
<dbReference type="AlphaFoldDB" id="A0A1T3FGW0"/>
<proteinExistence type="predicted"/>
<dbReference type="OrthoDB" id="9804482at2"/>
<dbReference type="Pfam" id="PF04002">
    <property type="entry name" value="RadC"/>
    <property type="match status" value="1"/>
</dbReference>
<reference evidence="7 8" key="1">
    <citation type="submission" date="2016-11" db="EMBL/GenBank/DDBJ databases">
        <title>Genome sequence and comparative genomic analysis of clinical strain Elizabethkingia meningoseptica 61421 PRCM.</title>
        <authorList>
            <person name="Wang M."/>
            <person name="Hu S."/>
            <person name="Cao L."/>
            <person name="Jiang T."/>
            <person name="Zhou Y."/>
            <person name="Ming D."/>
        </authorList>
    </citation>
    <scope>NUCLEOTIDE SEQUENCE [LARGE SCALE GENOMIC DNA]</scope>
    <source>
        <strain evidence="7 8">61421 PRCM</strain>
    </source>
</reference>
<evidence type="ECO:0000256" key="3">
    <source>
        <dbReference type="ARBA" id="ARBA00022801"/>
    </source>
</evidence>
<dbReference type="Gene3D" id="3.40.140.10">
    <property type="entry name" value="Cytidine Deaminase, domain 2"/>
    <property type="match status" value="1"/>
</dbReference>
<evidence type="ECO:0000313" key="8">
    <source>
        <dbReference type="Proteomes" id="UP000188947"/>
    </source>
</evidence>
<dbReference type="GO" id="GO:0006508">
    <property type="term" value="P:proteolysis"/>
    <property type="evidence" value="ECO:0007669"/>
    <property type="project" value="UniProtKB-KW"/>
</dbReference>
<gene>
    <name evidence="7" type="ORF">BMF97_03735</name>
</gene>
<dbReference type="InterPro" id="IPR001405">
    <property type="entry name" value="UPF0758"/>
</dbReference>
<evidence type="ECO:0000256" key="1">
    <source>
        <dbReference type="ARBA" id="ARBA00022670"/>
    </source>
</evidence>
<evidence type="ECO:0000256" key="4">
    <source>
        <dbReference type="ARBA" id="ARBA00022833"/>
    </source>
</evidence>
<dbReference type="PROSITE" id="PS50249">
    <property type="entry name" value="MPN"/>
    <property type="match status" value="1"/>
</dbReference>
<keyword evidence="2" id="KW-0479">Metal-binding</keyword>
<dbReference type="InterPro" id="IPR020891">
    <property type="entry name" value="UPF0758_CS"/>
</dbReference>
<evidence type="ECO:0000259" key="6">
    <source>
        <dbReference type="PROSITE" id="PS50249"/>
    </source>
</evidence>
<evidence type="ECO:0000313" key="7">
    <source>
        <dbReference type="EMBL" id="OOH97437.1"/>
    </source>
</evidence>
<dbReference type="PANTHER" id="PTHR30471">
    <property type="entry name" value="DNA REPAIR PROTEIN RADC"/>
    <property type="match status" value="1"/>
</dbReference>
<dbReference type="Proteomes" id="UP000188947">
    <property type="component" value="Unassembled WGS sequence"/>
</dbReference>
<protein>
    <submittedName>
        <fullName evidence="7">DNA repair protein RadC</fullName>
    </submittedName>
</protein>
<dbReference type="CDD" id="cd08071">
    <property type="entry name" value="MPN_DUF2466"/>
    <property type="match status" value="1"/>
</dbReference>
<dbReference type="EMBL" id="MPOG01000004">
    <property type="protein sequence ID" value="OOH97437.1"/>
    <property type="molecule type" value="Genomic_DNA"/>
</dbReference>
<evidence type="ECO:0000256" key="5">
    <source>
        <dbReference type="ARBA" id="ARBA00023049"/>
    </source>
</evidence>
<keyword evidence="3" id="KW-0378">Hydrolase</keyword>
<dbReference type="InterPro" id="IPR025657">
    <property type="entry name" value="RadC_JAB"/>
</dbReference>
<evidence type="ECO:0000256" key="2">
    <source>
        <dbReference type="ARBA" id="ARBA00022723"/>
    </source>
</evidence>
<comment type="caution">
    <text evidence="7">The sequence shown here is derived from an EMBL/GenBank/DDBJ whole genome shotgun (WGS) entry which is preliminary data.</text>
</comment>
<dbReference type="STRING" id="238.BBD35_10565"/>
<dbReference type="GO" id="GO:0008237">
    <property type="term" value="F:metallopeptidase activity"/>
    <property type="evidence" value="ECO:0007669"/>
    <property type="project" value="UniProtKB-KW"/>
</dbReference>
<dbReference type="GO" id="GO:0046872">
    <property type="term" value="F:metal ion binding"/>
    <property type="evidence" value="ECO:0007669"/>
    <property type="project" value="UniProtKB-KW"/>
</dbReference>